<accession>T4VGD4</accession>
<dbReference type="PATRIC" id="fig|1233171.3.peg.3445"/>
<evidence type="ECO:0000313" key="1">
    <source>
        <dbReference type="EMBL" id="EQK39826.1"/>
    </source>
</evidence>
<name>T4VGD4_PARBF</name>
<protein>
    <submittedName>
        <fullName evidence="1">Uncharacterized protein</fullName>
    </submittedName>
</protein>
<comment type="caution">
    <text evidence="1">The sequence shown here is derived from an EMBL/GenBank/DDBJ whole genome shotgun (WGS) entry which is preliminary data.</text>
</comment>
<sequence>MSKKYGAKFREIYNRETKQSRDVYSAVIYSDSALNGEMLVASKGEILEFKNKEDALEEARKTYEKFKWQLWD</sequence>
<reference evidence="1 2" key="1">
    <citation type="submission" date="2013-06" db="EMBL/GenBank/DDBJ databases">
        <authorList>
            <person name="Walk S."/>
            <person name="Aronoff D."/>
            <person name="Young V.Y."/>
            <person name="Marsh J."/>
            <person name="Harrison L."/>
            <person name="Daugherty S.C."/>
            <person name="Shefchek K.A."/>
            <person name="Hine E.E."/>
            <person name="Tallon L.J."/>
            <person name="Sadzewicz L.K."/>
            <person name="Rasko D.A."/>
        </authorList>
    </citation>
    <scope>NUCLEOTIDE SEQUENCE [LARGE SCALE GENOMIC DNA]</scope>
    <source>
        <strain evidence="1 2">ATCC 638</strain>
    </source>
</reference>
<dbReference type="EMBL" id="AVNC01000023">
    <property type="protein sequence ID" value="EQK39826.1"/>
    <property type="molecule type" value="Genomic_DNA"/>
</dbReference>
<gene>
    <name evidence="1" type="ORF">C672_3578</name>
</gene>
<organism evidence="1 2">
    <name type="scientific">Paraclostridium bifermentans ATCC 638 = DSM 14991</name>
    <dbReference type="NCBI Taxonomy" id="1233171"/>
    <lineage>
        <taxon>Bacteria</taxon>
        <taxon>Bacillati</taxon>
        <taxon>Bacillota</taxon>
        <taxon>Clostridia</taxon>
        <taxon>Peptostreptococcales</taxon>
        <taxon>Peptostreptococcaceae</taxon>
        <taxon>Paraclostridium</taxon>
    </lineage>
</organism>
<evidence type="ECO:0000313" key="2">
    <source>
        <dbReference type="Proteomes" id="UP000015688"/>
    </source>
</evidence>
<proteinExistence type="predicted"/>
<dbReference type="Proteomes" id="UP000015688">
    <property type="component" value="Unassembled WGS sequence"/>
</dbReference>
<dbReference type="AlphaFoldDB" id="T4VGD4"/>
<dbReference type="RefSeq" id="WP_021434581.1">
    <property type="nucleotide sequence ID" value="NZ_AVNC01000023.1"/>
</dbReference>